<dbReference type="AlphaFoldDB" id="A0A8J5C7I6"/>
<dbReference type="Proteomes" id="UP000734854">
    <property type="component" value="Unassembled WGS sequence"/>
</dbReference>
<comment type="caution">
    <text evidence="2">The sequence shown here is derived from an EMBL/GenBank/DDBJ whole genome shotgun (WGS) entry which is preliminary data.</text>
</comment>
<evidence type="ECO:0000313" key="2">
    <source>
        <dbReference type="EMBL" id="KAG6469824.1"/>
    </source>
</evidence>
<evidence type="ECO:0000259" key="1">
    <source>
        <dbReference type="Pfam" id="PF00266"/>
    </source>
</evidence>
<dbReference type="EMBL" id="JACMSC010000021">
    <property type="protein sequence ID" value="KAG6469824.1"/>
    <property type="molecule type" value="Genomic_DNA"/>
</dbReference>
<dbReference type="PANTHER" id="PTHR43586">
    <property type="entry name" value="CYSTEINE DESULFURASE"/>
    <property type="match status" value="1"/>
</dbReference>
<feature type="domain" description="Aminotransferase class V" evidence="1">
    <location>
        <begin position="67"/>
        <end position="499"/>
    </location>
</feature>
<keyword evidence="3" id="KW-1185">Reference proteome</keyword>
<organism evidence="2 3">
    <name type="scientific">Zingiber officinale</name>
    <name type="common">Ginger</name>
    <name type="synonym">Amomum zingiber</name>
    <dbReference type="NCBI Taxonomy" id="94328"/>
    <lineage>
        <taxon>Eukaryota</taxon>
        <taxon>Viridiplantae</taxon>
        <taxon>Streptophyta</taxon>
        <taxon>Embryophyta</taxon>
        <taxon>Tracheophyta</taxon>
        <taxon>Spermatophyta</taxon>
        <taxon>Magnoliopsida</taxon>
        <taxon>Liliopsida</taxon>
        <taxon>Zingiberales</taxon>
        <taxon>Zingiberaceae</taxon>
        <taxon>Zingiber</taxon>
    </lineage>
</organism>
<sequence>MSSPMEQAAGGLRAGGAGEFELIKLLSSYMDHAGEDDEGSRFRWLRSQIIGGEAEFDTPLGRRRVTYADHTASGRFLAFVEEFLRRHVLPSYGNTHTADSYVGRRTTGLVREATHYIKRRLGASGRRDVLLFCGSGSTAAIKRLQEVMGVAVPSLLRDAVLRQLPLAHRWVVFVGPYEHHSNLLSWRESLVEVVEVGLDDAGMVDIDHLEASLRSPDFAGRPKLGSFSACSNVTGIHSDTRAIATVLHRHGAYACFDFACSGPYVDIEMRTGEEDGYDAIFLSPHKFLGGPGSSGILLMNDALYRIKDTPPSTCGGGTVLYVSGHDEETLYYGEVEEREDAGTPGIVQNIRAAAAFLVKEWAGEAAIGRAELQMLRRASERLAGNPRVLVLGATTAAGSDPAVARQPIISFLVYPEAQGEGTRGKPLHCRFTTRLLNDLFGIQGRGGCACAAPYGHRLLSIDRRQSKAIKSVIQMGYEGIAPGWTRVSFTYYTSLEELEFVLDAVEFVADHGHKFLPLYTFDWKTGDWDFMHHQQGFFPMKPKDEDDEASGGKPFNGYMNFAKNIVASLPTFTVKRYIPEAIHSELVYFLL</sequence>
<evidence type="ECO:0000313" key="3">
    <source>
        <dbReference type="Proteomes" id="UP000734854"/>
    </source>
</evidence>
<dbReference type="InterPro" id="IPR000192">
    <property type="entry name" value="Aminotrans_V_dom"/>
</dbReference>
<protein>
    <recommendedName>
        <fullName evidence="1">Aminotransferase class V domain-containing protein</fullName>
    </recommendedName>
</protein>
<accession>A0A8J5C7I6</accession>
<proteinExistence type="predicted"/>
<dbReference type="PANTHER" id="PTHR43586:SF19">
    <property type="entry name" value="OS01G0729600 PROTEIN"/>
    <property type="match status" value="1"/>
</dbReference>
<gene>
    <name evidence="2" type="ORF">ZIOFF_070755</name>
</gene>
<dbReference type="OrthoDB" id="420046at2759"/>
<reference evidence="2 3" key="1">
    <citation type="submission" date="2020-08" db="EMBL/GenBank/DDBJ databases">
        <title>Plant Genome Project.</title>
        <authorList>
            <person name="Zhang R.-G."/>
        </authorList>
    </citation>
    <scope>NUCLEOTIDE SEQUENCE [LARGE SCALE GENOMIC DNA]</scope>
    <source>
        <tissue evidence="2">Rhizome</tissue>
    </source>
</reference>
<name>A0A8J5C7I6_ZINOF</name>
<dbReference type="Pfam" id="PF00266">
    <property type="entry name" value="Aminotran_5"/>
    <property type="match status" value="1"/>
</dbReference>